<dbReference type="WBParaSite" id="jg151">
    <property type="protein sequence ID" value="jg151"/>
    <property type="gene ID" value="jg151"/>
</dbReference>
<reference evidence="2" key="1">
    <citation type="submission" date="2022-11" db="UniProtKB">
        <authorList>
            <consortium name="WormBaseParasite"/>
        </authorList>
    </citation>
    <scope>IDENTIFICATION</scope>
</reference>
<name>A0A915D228_9BILA</name>
<dbReference type="Proteomes" id="UP000887574">
    <property type="component" value="Unplaced"/>
</dbReference>
<organism evidence="1 2">
    <name type="scientific">Ditylenchus dipsaci</name>
    <dbReference type="NCBI Taxonomy" id="166011"/>
    <lineage>
        <taxon>Eukaryota</taxon>
        <taxon>Metazoa</taxon>
        <taxon>Ecdysozoa</taxon>
        <taxon>Nematoda</taxon>
        <taxon>Chromadorea</taxon>
        <taxon>Rhabditida</taxon>
        <taxon>Tylenchina</taxon>
        <taxon>Tylenchomorpha</taxon>
        <taxon>Sphaerularioidea</taxon>
        <taxon>Anguinidae</taxon>
        <taxon>Anguininae</taxon>
        <taxon>Ditylenchus</taxon>
    </lineage>
</organism>
<sequence length="103" mass="11783">MKPAAAPVKTVEFKPSLRINLEPYDKTKIDLGNAEMTRLWRGAPDMAEFVQDMLDEKIRWVASNFLLFNSDQYLIRASSWTYSIPELKATAEEITAAMLDKEV</sequence>
<dbReference type="AlphaFoldDB" id="A0A915D228"/>
<evidence type="ECO:0000313" key="1">
    <source>
        <dbReference type="Proteomes" id="UP000887574"/>
    </source>
</evidence>
<keyword evidence="1" id="KW-1185">Reference proteome</keyword>
<evidence type="ECO:0000313" key="2">
    <source>
        <dbReference type="WBParaSite" id="jg151"/>
    </source>
</evidence>
<accession>A0A915D228</accession>
<protein>
    <submittedName>
        <fullName evidence="2">Uncharacterized protein</fullName>
    </submittedName>
</protein>
<proteinExistence type="predicted"/>